<proteinExistence type="predicted"/>
<feature type="chain" id="PRO_5046132496" evidence="2">
    <location>
        <begin position="26"/>
        <end position="109"/>
    </location>
</feature>
<dbReference type="RefSeq" id="WP_250752679.1">
    <property type="nucleotide sequence ID" value="NZ_CP098401.1"/>
</dbReference>
<sequence length="109" mass="11536">MTLRLLIALFALLLSPLAVVTPACASETPASESSASSQHDAGQHQQQRRQNDKAKPGQGQCLGCVAPSTARPPLLEAPNRALMMIPAAHIRISHALKPARPHTPPPKQA</sequence>
<evidence type="ECO:0000313" key="4">
    <source>
        <dbReference type="Proteomes" id="UP001055580"/>
    </source>
</evidence>
<reference evidence="3" key="1">
    <citation type="submission" date="2022-05" db="EMBL/GenBank/DDBJ databases">
        <title>Sphingomonas sp. strain RMG20 Genome sequencing and assembly.</title>
        <authorList>
            <person name="Kim I."/>
        </authorList>
    </citation>
    <scope>NUCLEOTIDE SEQUENCE</scope>
    <source>
        <strain evidence="3">RMG20</strain>
    </source>
</reference>
<evidence type="ECO:0000256" key="1">
    <source>
        <dbReference type="SAM" id="MobiDB-lite"/>
    </source>
</evidence>
<feature type="compositionally biased region" description="Low complexity" evidence="1">
    <location>
        <begin position="25"/>
        <end position="37"/>
    </location>
</feature>
<evidence type="ECO:0000256" key="2">
    <source>
        <dbReference type="SAM" id="SignalP"/>
    </source>
</evidence>
<feature type="signal peptide" evidence="2">
    <location>
        <begin position="1"/>
        <end position="25"/>
    </location>
</feature>
<dbReference type="Proteomes" id="UP001055580">
    <property type="component" value="Chromosome"/>
</dbReference>
<feature type="region of interest" description="Disordered" evidence="1">
    <location>
        <begin position="25"/>
        <end position="69"/>
    </location>
</feature>
<keyword evidence="2" id="KW-0732">Signal</keyword>
<dbReference type="EMBL" id="CP098401">
    <property type="protein sequence ID" value="URW75968.1"/>
    <property type="molecule type" value="Genomic_DNA"/>
</dbReference>
<accession>A0ABY4TU87</accession>
<protein>
    <submittedName>
        <fullName evidence="3">Uncharacterized protein</fullName>
    </submittedName>
</protein>
<keyword evidence="4" id="KW-1185">Reference proteome</keyword>
<name>A0ABY4TU87_9SPHN</name>
<organism evidence="3 4">
    <name type="scientific">Sphingomonas donggukensis</name>
    <dbReference type="NCBI Taxonomy" id="2949093"/>
    <lineage>
        <taxon>Bacteria</taxon>
        <taxon>Pseudomonadati</taxon>
        <taxon>Pseudomonadota</taxon>
        <taxon>Alphaproteobacteria</taxon>
        <taxon>Sphingomonadales</taxon>
        <taxon>Sphingomonadaceae</taxon>
        <taxon>Sphingomonas</taxon>
    </lineage>
</organism>
<evidence type="ECO:0000313" key="3">
    <source>
        <dbReference type="EMBL" id="URW75968.1"/>
    </source>
</evidence>
<gene>
    <name evidence="3" type="ORF">M9980_01690</name>
</gene>